<name>W7CYA3_9LIST</name>
<dbReference type="GO" id="GO:0043093">
    <property type="term" value="P:FtsZ-dependent cytokinesis"/>
    <property type="evidence" value="ECO:0007669"/>
    <property type="project" value="UniProtKB-UniRule"/>
</dbReference>
<comment type="function">
    <text evidence="4 5">Cell division protein that is part of the divisome complex and is recruited early to the Z-ring. Probably stimulates Z-ring formation, perhaps through the cross-linking of FtsZ protofilaments. Its function overlaps with FtsA.</text>
</comment>
<comment type="subunit">
    <text evidence="5">Homodimer. Interacts with FtsZ.</text>
</comment>
<dbReference type="InterPro" id="IPR038594">
    <property type="entry name" value="SepF-like_sf"/>
</dbReference>
<dbReference type="PANTHER" id="PTHR35798:SF1">
    <property type="entry name" value="CELL DIVISION PROTEIN SEPF"/>
    <property type="match status" value="1"/>
</dbReference>
<evidence type="ECO:0000313" key="8">
    <source>
        <dbReference type="Proteomes" id="UP000019243"/>
    </source>
</evidence>
<evidence type="ECO:0000256" key="5">
    <source>
        <dbReference type="HAMAP-Rule" id="MF_01197"/>
    </source>
</evidence>
<dbReference type="AlphaFoldDB" id="W7CYA3"/>
<evidence type="ECO:0000256" key="1">
    <source>
        <dbReference type="ARBA" id="ARBA00022618"/>
    </source>
</evidence>
<proteinExistence type="inferred from homology"/>
<keyword evidence="1 5" id="KW-0132">Cell division</keyword>
<evidence type="ECO:0000256" key="2">
    <source>
        <dbReference type="ARBA" id="ARBA00023210"/>
    </source>
</evidence>
<dbReference type="InterPro" id="IPR007561">
    <property type="entry name" value="Cell_div_SepF/SepF-rel"/>
</dbReference>
<dbReference type="STRING" id="1265861.BCAMP_02565"/>
<dbReference type="Proteomes" id="UP000019243">
    <property type="component" value="Unassembled WGS sequence"/>
</dbReference>
<gene>
    <name evidence="5" type="primary">sepF</name>
    <name evidence="7" type="ORF">BCAMP_02565</name>
</gene>
<protein>
    <recommendedName>
        <fullName evidence="5">Cell division protein SepF</fullName>
    </recommendedName>
</protein>
<keyword evidence="3 5" id="KW-0131">Cell cycle</keyword>
<evidence type="ECO:0000256" key="3">
    <source>
        <dbReference type="ARBA" id="ARBA00023306"/>
    </source>
</evidence>
<keyword evidence="2 5" id="KW-0717">Septation</keyword>
<dbReference type="Gene3D" id="3.30.110.150">
    <property type="entry name" value="SepF-like protein"/>
    <property type="match status" value="1"/>
</dbReference>
<keyword evidence="5" id="KW-0963">Cytoplasm</keyword>
<dbReference type="RefSeq" id="WP_035313328.1">
    <property type="nucleotide sequence ID" value="NZ_AODH01000009.1"/>
</dbReference>
<dbReference type="PANTHER" id="PTHR35798">
    <property type="entry name" value="CELL DIVISION PROTEIN SEPF"/>
    <property type="match status" value="1"/>
</dbReference>
<dbReference type="HAMAP" id="MF_01197">
    <property type="entry name" value="SepF"/>
    <property type="match status" value="1"/>
</dbReference>
<comment type="similarity">
    <text evidence="5">Belongs to the SepF family.</text>
</comment>
<dbReference type="GO" id="GO:0000917">
    <property type="term" value="P:division septum assembly"/>
    <property type="evidence" value="ECO:0007669"/>
    <property type="project" value="UniProtKB-KW"/>
</dbReference>
<sequence length="158" mass="18018">MSMLSKVKDFFYLDEEEEFQSTQSAKQQTETKEQVSNRNTQPKAKRQAVPKEKKAVTKKNNVVRIGSETETTNVTLHEPRIYSEVQAIADDLLNRQVVVVNLQRMDKEQSLRMIDFLSGNIYAVNGEIKRLGNNIFLCAPENISVDGAISEYINNYDA</sequence>
<dbReference type="Pfam" id="PF04472">
    <property type="entry name" value="SepF"/>
    <property type="match status" value="1"/>
</dbReference>
<evidence type="ECO:0000256" key="4">
    <source>
        <dbReference type="ARBA" id="ARBA00044936"/>
    </source>
</evidence>
<accession>W7CYA3</accession>
<dbReference type="GO" id="GO:0005737">
    <property type="term" value="C:cytoplasm"/>
    <property type="evidence" value="ECO:0007669"/>
    <property type="project" value="UniProtKB-SubCell"/>
</dbReference>
<dbReference type="InterPro" id="IPR023052">
    <property type="entry name" value="Cell_div_SepF"/>
</dbReference>
<keyword evidence="8" id="KW-1185">Reference proteome</keyword>
<organism evidence="7 8">
    <name type="scientific">Brochothrix campestris FSL F6-1037</name>
    <dbReference type="NCBI Taxonomy" id="1265861"/>
    <lineage>
        <taxon>Bacteria</taxon>
        <taxon>Bacillati</taxon>
        <taxon>Bacillota</taxon>
        <taxon>Bacilli</taxon>
        <taxon>Bacillales</taxon>
        <taxon>Listeriaceae</taxon>
        <taxon>Brochothrix</taxon>
    </lineage>
</organism>
<reference evidence="7 8" key="1">
    <citation type="submission" date="2012-12" db="EMBL/GenBank/DDBJ databases">
        <title>Novel taxa of Listeriaceae from agricultural environments in the United States.</title>
        <authorList>
            <person name="den Bakker H.C."/>
            <person name="Allred A."/>
            <person name="Warchocki S."/>
            <person name="Wright E.M."/>
            <person name="Burrell A."/>
            <person name="Nightingale K.K."/>
            <person name="Kephart D."/>
            <person name="Wiedmann M."/>
        </authorList>
    </citation>
    <scope>NUCLEOTIDE SEQUENCE [LARGE SCALE GENOMIC DNA]</scope>
    <source>
        <strain evidence="7 8">FSL F6-1037</strain>
    </source>
</reference>
<evidence type="ECO:0000256" key="6">
    <source>
        <dbReference type="SAM" id="MobiDB-lite"/>
    </source>
</evidence>
<comment type="caution">
    <text evidence="7">The sequence shown here is derived from an EMBL/GenBank/DDBJ whole genome shotgun (WGS) entry which is preliminary data.</text>
</comment>
<evidence type="ECO:0000313" key="7">
    <source>
        <dbReference type="EMBL" id="EUJ41730.1"/>
    </source>
</evidence>
<dbReference type="EMBL" id="AODH01000009">
    <property type="protein sequence ID" value="EUJ41730.1"/>
    <property type="molecule type" value="Genomic_DNA"/>
</dbReference>
<feature type="region of interest" description="Disordered" evidence="6">
    <location>
        <begin position="18"/>
        <end position="58"/>
    </location>
</feature>
<comment type="subcellular location">
    <subcellularLocation>
        <location evidence="5">Cytoplasm</location>
    </subcellularLocation>
    <text evidence="5">Localizes to the division site, in a FtsZ-dependent manner.</text>
</comment>